<gene>
    <name evidence="2" type="ORF">CJN711_LOCUS16943</name>
    <name evidence="5" type="ORF">GIL414_LOCUS34149</name>
    <name evidence="3" type="ORF">KQP761_LOCUS29410</name>
    <name evidence="4" type="ORF">MBJ925_LOCUS17639</name>
    <name evidence="6" type="ORF">SMN809_LOCUS64890</name>
</gene>
<feature type="region of interest" description="Disordered" evidence="1">
    <location>
        <begin position="44"/>
        <end position="70"/>
    </location>
</feature>
<evidence type="ECO:0000313" key="2">
    <source>
        <dbReference type="EMBL" id="CAF1301179.1"/>
    </source>
</evidence>
<name>A0A816RS63_9BILA</name>
<dbReference type="AlphaFoldDB" id="A0A816RS63"/>
<dbReference type="Proteomes" id="UP000676336">
    <property type="component" value="Unassembled WGS sequence"/>
</dbReference>
<dbReference type="EMBL" id="CAJNOW010016155">
    <property type="protein sequence ID" value="CAF1648117.1"/>
    <property type="molecule type" value="Genomic_DNA"/>
</dbReference>
<feature type="non-terminal residue" evidence="4">
    <location>
        <position position="70"/>
    </location>
</feature>
<accession>A0A816RS63</accession>
<dbReference type="Proteomes" id="UP000663855">
    <property type="component" value="Unassembled WGS sequence"/>
</dbReference>
<protein>
    <submittedName>
        <fullName evidence="4">Uncharacterized protein</fullName>
    </submittedName>
</protein>
<evidence type="ECO:0000313" key="4">
    <source>
        <dbReference type="EMBL" id="CAF2076330.1"/>
    </source>
</evidence>
<dbReference type="OrthoDB" id="10419902at2759"/>
<organism evidence="4 7">
    <name type="scientific">Rotaria magnacalcarata</name>
    <dbReference type="NCBI Taxonomy" id="392030"/>
    <lineage>
        <taxon>Eukaryota</taxon>
        <taxon>Metazoa</taxon>
        <taxon>Spiralia</taxon>
        <taxon>Gnathifera</taxon>
        <taxon>Rotifera</taxon>
        <taxon>Eurotatoria</taxon>
        <taxon>Bdelloidea</taxon>
        <taxon>Philodinida</taxon>
        <taxon>Philodinidae</taxon>
        <taxon>Rotaria</taxon>
    </lineage>
</organism>
<dbReference type="EMBL" id="CAJOBJ010078013">
    <property type="protein sequence ID" value="CAF4488564.1"/>
    <property type="molecule type" value="Genomic_DNA"/>
</dbReference>
<dbReference type="EMBL" id="CAJNOV010007873">
    <property type="protein sequence ID" value="CAF1301179.1"/>
    <property type="molecule type" value="Genomic_DNA"/>
</dbReference>
<dbReference type="Proteomes" id="UP000681720">
    <property type="component" value="Unassembled WGS sequence"/>
</dbReference>
<evidence type="ECO:0000313" key="5">
    <source>
        <dbReference type="EMBL" id="CAF4488564.1"/>
    </source>
</evidence>
<reference evidence="4" key="1">
    <citation type="submission" date="2021-02" db="EMBL/GenBank/DDBJ databases">
        <authorList>
            <person name="Nowell W R."/>
        </authorList>
    </citation>
    <scope>NUCLEOTIDE SEQUENCE</scope>
</reference>
<sequence length="70" mass="7792">MIRNGRIRRVPAIFGNKTLPESAVPQDARFHGRTGLFSITGTHRIISEPNGPTHRIKPLNTKQIRPKPAA</sequence>
<comment type="caution">
    <text evidence="4">The sequence shown here is derived from an EMBL/GenBank/DDBJ whole genome shotgun (WGS) entry which is preliminary data.</text>
</comment>
<proteinExistence type="predicted"/>
<dbReference type="EMBL" id="CAJNRE010008832">
    <property type="protein sequence ID" value="CAF2076330.1"/>
    <property type="molecule type" value="Genomic_DNA"/>
</dbReference>
<dbReference type="Proteomes" id="UP000663834">
    <property type="component" value="Unassembled WGS sequence"/>
</dbReference>
<evidence type="ECO:0000256" key="1">
    <source>
        <dbReference type="SAM" id="MobiDB-lite"/>
    </source>
</evidence>
<evidence type="ECO:0000313" key="6">
    <source>
        <dbReference type="EMBL" id="CAF5164884.1"/>
    </source>
</evidence>
<dbReference type="EMBL" id="CAJOBI010299850">
    <property type="protein sequence ID" value="CAF5164884.1"/>
    <property type="molecule type" value="Genomic_DNA"/>
</dbReference>
<evidence type="ECO:0000313" key="3">
    <source>
        <dbReference type="EMBL" id="CAF1648117.1"/>
    </source>
</evidence>
<dbReference type="Proteomes" id="UP000663824">
    <property type="component" value="Unassembled WGS sequence"/>
</dbReference>
<evidence type="ECO:0000313" key="7">
    <source>
        <dbReference type="Proteomes" id="UP000663824"/>
    </source>
</evidence>